<dbReference type="EMBL" id="JAGDYP010000001">
    <property type="protein sequence ID" value="MBO1883173.1"/>
    <property type="molecule type" value="Genomic_DNA"/>
</dbReference>
<feature type="transmembrane region" description="Helical" evidence="6">
    <location>
        <begin position="114"/>
        <end position="134"/>
    </location>
</feature>
<protein>
    <submittedName>
        <fullName evidence="7">Oligosaccharide flippase family protein</fullName>
    </submittedName>
</protein>
<keyword evidence="2" id="KW-1003">Cell membrane</keyword>
<gene>
    <name evidence="7" type="ORF">J4N46_01735</name>
</gene>
<dbReference type="InterPro" id="IPR002797">
    <property type="entry name" value="Polysacc_synth"/>
</dbReference>
<evidence type="ECO:0000256" key="6">
    <source>
        <dbReference type="SAM" id="Phobius"/>
    </source>
</evidence>
<feature type="transmembrane region" description="Helical" evidence="6">
    <location>
        <begin position="213"/>
        <end position="233"/>
    </location>
</feature>
<feature type="transmembrane region" description="Helical" evidence="6">
    <location>
        <begin position="330"/>
        <end position="350"/>
    </location>
</feature>
<feature type="transmembrane region" description="Helical" evidence="6">
    <location>
        <begin position="390"/>
        <end position="409"/>
    </location>
</feature>
<dbReference type="PANTHER" id="PTHR30250:SF11">
    <property type="entry name" value="O-ANTIGEN TRANSPORTER-RELATED"/>
    <property type="match status" value="1"/>
</dbReference>
<evidence type="ECO:0000256" key="3">
    <source>
        <dbReference type="ARBA" id="ARBA00022692"/>
    </source>
</evidence>
<dbReference type="InterPro" id="IPR050833">
    <property type="entry name" value="Poly_Biosynth_Transport"/>
</dbReference>
<evidence type="ECO:0000256" key="2">
    <source>
        <dbReference type="ARBA" id="ARBA00022475"/>
    </source>
</evidence>
<feature type="transmembrane region" description="Helical" evidence="6">
    <location>
        <begin position="177"/>
        <end position="201"/>
    </location>
</feature>
<comment type="subcellular location">
    <subcellularLocation>
        <location evidence="1">Cell membrane</location>
        <topology evidence="1">Multi-pass membrane protein</topology>
    </subcellularLocation>
</comment>
<keyword evidence="4 6" id="KW-1133">Transmembrane helix</keyword>
<feature type="transmembrane region" description="Helical" evidence="6">
    <location>
        <begin position="421"/>
        <end position="438"/>
    </location>
</feature>
<feature type="transmembrane region" description="Helical" evidence="6">
    <location>
        <begin position="295"/>
        <end position="318"/>
    </location>
</feature>
<feature type="transmembrane region" description="Helical" evidence="6">
    <location>
        <begin position="141"/>
        <end position="165"/>
    </location>
</feature>
<keyword evidence="5 6" id="KW-0472">Membrane</keyword>
<feature type="transmembrane region" description="Helical" evidence="6">
    <location>
        <begin position="37"/>
        <end position="58"/>
    </location>
</feature>
<dbReference type="PANTHER" id="PTHR30250">
    <property type="entry name" value="PST FAMILY PREDICTED COLANIC ACID TRANSPORTER"/>
    <property type="match status" value="1"/>
</dbReference>
<keyword evidence="8" id="KW-1185">Reference proteome</keyword>
<reference evidence="7 8" key="1">
    <citation type="submission" date="2021-03" db="EMBL/GenBank/DDBJ databases">
        <title>Isolation and description of Capnocytophaga bilenii sp. nov., a novel Capnocytophaga species, isolated from a gingivitis subject.</title>
        <authorList>
            <person name="Antezack A."/>
            <person name="Monnet-Corti V."/>
            <person name="La Scola B."/>
        </authorList>
    </citation>
    <scope>NUCLEOTIDE SEQUENCE [LARGE SCALE GENOMIC DNA]</scope>
    <source>
        <strain evidence="7 8">Marseille-Q4570</strain>
    </source>
</reference>
<feature type="transmembrane region" description="Helical" evidence="6">
    <location>
        <begin position="12"/>
        <end position="31"/>
    </location>
</feature>
<comment type="caution">
    <text evidence="7">The sequence shown here is derived from an EMBL/GenBank/DDBJ whole genome shotgun (WGS) entry which is preliminary data.</text>
</comment>
<name>A0ABS3PVZ4_9FLAO</name>
<keyword evidence="3 6" id="KW-0812">Transmembrane</keyword>
<dbReference type="Pfam" id="PF01943">
    <property type="entry name" value="Polysacc_synt"/>
    <property type="match status" value="1"/>
</dbReference>
<dbReference type="Proteomes" id="UP000681610">
    <property type="component" value="Unassembled WGS sequence"/>
</dbReference>
<feature type="transmembrane region" description="Helical" evidence="6">
    <location>
        <begin position="362"/>
        <end position="384"/>
    </location>
</feature>
<evidence type="ECO:0000313" key="7">
    <source>
        <dbReference type="EMBL" id="MBO1883173.1"/>
    </source>
</evidence>
<organism evidence="7 8">
    <name type="scientific">Capnocytophaga bilenii</name>
    <dbReference type="NCBI Taxonomy" id="2819369"/>
    <lineage>
        <taxon>Bacteria</taxon>
        <taxon>Pseudomonadati</taxon>
        <taxon>Bacteroidota</taxon>
        <taxon>Flavobacteriia</taxon>
        <taxon>Flavobacteriales</taxon>
        <taxon>Flavobacteriaceae</taxon>
        <taxon>Capnocytophaga</taxon>
    </lineage>
</organism>
<evidence type="ECO:0000256" key="5">
    <source>
        <dbReference type="ARBA" id="ARBA00023136"/>
    </source>
</evidence>
<evidence type="ECO:0000313" key="8">
    <source>
        <dbReference type="Proteomes" id="UP000681610"/>
    </source>
</evidence>
<feature type="transmembrane region" description="Helical" evidence="6">
    <location>
        <begin position="79"/>
        <end position="99"/>
    </location>
</feature>
<sequence>MLKRLLKDTTIYGIATVLPRVMTLLLTRLYVNKLDTYDFGIYSGIFAYIILGNVLLSYGMETAFFRFMNKDKHTKKVQSTALTSLTVTSLLFLALAYLLRESIASWLNYDTEHIVFAILILVFDSLVVIPFAWLRNNNKPLTYAAIKVGSTAINMLLNIYFLTFFSEKELYMEAGVTYIFLSNVIASLLTLIVLIPVYVKIRFSFSYQLWREMMLYAFPVLLAGIAFAINEGFDRVFLRMLLPKETADTTIGVYSACYKMGTFMNLFVTAYKLGVEPFFFSTAKDKNAKKSYAKVTEYFTIFGGFFLLFITVFTNVFKHILIPNEAYWEALWIVPIILLANLCLGIYHSLSVWYKVTDNTKFGAIFSIIGMLVTIVFNFTLIPLFSYKGAALATLAAYASMMLFSYYYGQKHYRIPYRQRILKFFLGISILFTFVEFYLFNVNIFTGILLLVIYGYLANLIVDVTGMLKKRKTASSTTVK</sequence>
<proteinExistence type="predicted"/>
<feature type="transmembrane region" description="Helical" evidence="6">
    <location>
        <begin position="253"/>
        <end position="274"/>
    </location>
</feature>
<accession>A0ABS3PVZ4</accession>
<feature type="transmembrane region" description="Helical" evidence="6">
    <location>
        <begin position="444"/>
        <end position="462"/>
    </location>
</feature>
<evidence type="ECO:0000256" key="1">
    <source>
        <dbReference type="ARBA" id="ARBA00004651"/>
    </source>
</evidence>
<evidence type="ECO:0000256" key="4">
    <source>
        <dbReference type="ARBA" id="ARBA00022989"/>
    </source>
</evidence>
<dbReference type="RefSeq" id="WP_208057803.1">
    <property type="nucleotide sequence ID" value="NZ_JAGDYP010000001.1"/>
</dbReference>